<dbReference type="SUPFAM" id="SSF55073">
    <property type="entry name" value="Nucleotide cyclase"/>
    <property type="match status" value="1"/>
</dbReference>
<dbReference type="InterPro" id="IPR000014">
    <property type="entry name" value="PAS"/>
</dbReference>
<gene>
    <name evidence="4" type="ORF">SAMN04488588_0823</name>
</gene>
<dbReference type="NCBIfam" id="TIGR00254">
    <property type="entry name" value="GGDEF"/>
    <property type="match status" value="1"/>
</dbReference>
<dbReference type="PROSITE" id="PS50887">
    <property type="entry name" value="GGDEF"/>
    <property type="match status" value="1"/>
</dbReference>
<dbReference type="Gene3D" id="3.30.450.20">
    <property type="entry name" value="PAS domain"/>
    <property type="match status" value="1"/>
</dbReference>
<dbReference type="EMBL" id="FMYV01000003">
    <property type="protein sequence ID" value="SDC32468.1"/>
    <property type="molecule type" value="Genomic_DNA"/>
</dbReference>
<dbReference type="InterPro" id="IPR043128">
    <property type="entry name" value="Rev_trsase/Diguanyl_cyclase"/>
</dbReference>
<dbReference type="InterPro" id="IPR000160">
    <property type="entry name" value="GGDEF_dom"/>
</dbReference>
<evidence type="ECO:0000259" key="3">
    <source>
        <dbReference type="PROSITE" id="PS50887"/>
    </source>
</evidence>
<dbReference type="InterPro" id="IPR000700">
    <property type="entry name" value="PAS-assoc_C"/>
</dbReference>
<dbReference type="SMART" id="SM00267">
    <property type="entry name" value="GGDEF"/>
    <property type="match status" value="1"/>
</dbReference>
<protein>
    <submittedName>
        <fullName evidence="4">PAS domain S-box-containing protein/diguanylate cyclase (GGDEF) domain-containing protein</fullName>
    </submittedName>
</protein>
<sequence>MFIDDKKLVKILNNINSGVYALDNKRNILFWNKKAEDITGFYSDEVIGKSCKDNILEHINEAGRNLCHHGCPVSSTLADGRERETQVFLHHKEGHRIPVSVKVFPVYDDGNMIEGAIEIFDDLREKEKFLEEIKKYKEIAYMDSGTGIPNKKYLEDNLTRIINESQKFNYGTGILLIEVQNIPKINDEHGIETGDRVIKMIAKNLNANTRNSDLTGRLEGNKFLSIVRFVEKDQLKIIAEKYINTANACFIMKDDKKISTEIKIIGTLVRENDDNQTVKKRLFENRKKVTDTFRII</sequence>
<evidence type="ECO:0000313" key="5">
    <source>
        <dbReference type="Proteomes" id="UP000199322"/>
    </source>
</evidence>
<organism evidence="4 5">
    <name type="scientific">Geotoga petraea</name>
    <dbReference type="NCBI Taxonomy" id="28234"/>
    <lineage>
        <taxon>Bacteria</taxon>
        <taxon>Thermotogati</taxon>
        <taxon>Thermotogota</taxon>
        <taxon>Thermotogae</taxon>
        <taxon>Petrotogales</taxon>
        <taxon>Petrotogaceae</taxon>
        <taxon>Geotoga</taxon>
    </lineage>
</organism>
<proteinExistence type="predicted"/>
<dbReference type="NCBIfam" id="TIGR00229">
    <property type="entry name" value="sensory_box"/>
    <property type="match status" value="1"/>
</dbReference>
<feature type="domain" description="PAS" evidence="1">
    <location>
        <begin position="4"/>
        <end position="61"/>
    </location>
</feature>
<dbReference type="PANTHER" id="PTHR46663:SF4">
    <property type="entry name" value="DIGUANYLATE CYCLASE DGCT-RELATED"/>
    <property type="match status" value="1"/>
</dbReference>
<evidence type="ECO:0000259" key="1">
    <source>
        <dbReference type="PROSITE" id="PS50112"/>
    </source>
</evidence>
<accession>A0A1G6KNQ3</accession>
<name>A0A1G6KNQ3_9BACT</name>
<feature type="domain" description="GGDEF" evidence="3">
    <location>
        <begin position="170"/>
        <end position="296"/>
    </location>
</feature>
<dbReference type="Proteomes" id="UP000199322">
    <property type="component" value="Unassembled WGS sequence"/>
</dbReference>
<dbReference type="CDD" id="cd00130">
    <property type="entry name" value="PAS"/>
    <property type="match status" value="1"/>
</dbReference>
<reference evidence="4 5" key="1">
    <citation type="submission" date="2016-10" db="EMBL/GenBank/DDBJ databases">
        <authorList>
            <person name="de Groot N.N."/>
        </authorList>
    </citation>
    <scope>NUCLEOTIDE SEQUENCE [LARGE SCALE GENOMIC DNA]</scope>
    <source>
        <strain evidence="4 5">WG14</strain>
    </source>
</reference>
<feature type="domain" description="PAC" evidence="2">
    <location>
        <begin position="81"/>
        <end position="135"/>
    </location>
</feature>
<evidence type="ECO:0000259" key="2">
    <source>
        <dbReference type="PROSITE" id="PS50113"/>
    </source>
</evidence>
<dbReference type="InterPro" id="IPR035965">
    <property type="entry name" value="PAS-like_dom_sf"/>
</dbReference>
<dbReference type="STRING" id="28234.SAMN04488588_0823"/>
<evidence type="ECO:0000313" key="4">
    <source>
        <dbReference type="EMBL" id="SDC32468.1"/>
    </source>
</evidence>
<dbReference type="AlphaFoldDB" id="A0A1G6KNQ3"/>
<dbReference type="PANTHER" id="PTHR46663">
    <property type="entry name" value="DIGUANYLATE CYCLASE DGCT-RELATED"/>
    <property type="match status" value="1"/>
</dbReference>
<dbReference type="PROSITE" id="PS50113">
    <property type="entry name" value="PAC"/>
    <property type="match status" value="1"/>
</dbReference>
<keyword evidence="5" id="KW-1185">Reference proteome</keyword>
<dbReference type="Pfam" id="PF13426">
    <property type="entry name" value="PAS_9"/>
    <property type="match status" value="1"/>
</dbReference>
<dbReference type="Pfam" id="PF00990">
    <property type="entry name" value="GGDEF"/>
    <property type="match status" value="1"/>
</dbReference>
<dbReference type="Gene3D" id="3.30.70.270">
    <property type="match status" value="1"/>
</dbReference>
<dbReference type="SUPFAM" id="SSF55785">
    <property type="entry name" value="PYP-like sensor domain (PAS domain)"/>
    <property type="match status" value="1"/>
</dbReference>
<dbReference type="PROSITE" id="PS50112">
    <property type="entry name" value="PAS"/>
    <property type="match status" value="1"/>
</dbReference>
<dbReference type="InterPro" id="IPR052163">
    <property type="entry name" value="DGC-Regulatory_Protein"/>
</dbReference>
<dbReference type="SMART" id="SM00091">
    <property type="entry name" value="PAS"/>
    <property type="match status" value="1"/>
</dbReference>
<dbReference type="InterPro" id="IPR029787">
    <property type="entry name" value="Nucleotide_cyclase"/>
</dbReference>